<reference evidence="3 4" key="1">
    <citation type="journal article" date="2018" name="Proc. Natl. Acad. Sci. U.S.A.">
        <title>Draft genome sequence of Camellia sinensis var. sinensis provides insights into the evolution of the tea genome and tea quality.</title>
        <authorList>
            <person name="Wei C."/>
            <person name="Yang H."/>
            <person name="Wang S."/>
            <person name="Zhao J."/>
            <person name="Liu C."/>
            <person name="Gao L."/>
            <person name="Xia E."/>
            <person name="Lu Y."/>
            <person name="Tai Y."/>
            <person name="She G."/>
            <person name="Sun J."/>
            <person name="Cao H."/>
            <person name="Tong W."/>
            <person name="Gao Q."/>
            <person name="Li Y."/>
            <person name="Deng W."/>
            <person name="Jiang X."/>
            <person name="Wang W."/>
            <person name="Chen Q."/>
            <person name="Zhang S."/>
            <person name="Li H."/>
            <person name="Wu J."/>
            <person name="Wang P."/>
            <person name="Li P."/>
            <person name="Shi C."/>
            <person name="Zheng F."/>
            <person name="Jian J."/>
            <person name="Huang B."/>
            <person name="Shan D."/>
            <person name="Shi M."/>
            <person name="Fang C."/>
            <person name="Yue Y."/>
            <person name="Li F."/>
            <person name="Li D."/>
            <person name="Wei S."/>
            <person name="Han B."/>
            <person name="Jiang C."/>
            <person name="Yin Y."/>
            <person name="Xia T."/>
            <person name="Zhang Z."/>
            <person name="Bennetzen J.L."/>
            <person name="Zhao S."/>
            <person name="Wan X."/>
        </authorList>
    </citation>
    <scope>NUCLEOTIDE SEQUENCE [LARGE SCALE GENOMIC DNA]</scope>
    <source>
        <strain evidence="4">cv. Shuchazao</strain>
        <tissue evidence="3">Leaf</tissue>
    </source>
</reference>
<dbReference type="PANTHER" id="PTHR34947:SF3">
    <property type="entry name" value="TRANSMEMBRANE PROTEIN"/>
    <property type="match status" value="1"/>
</dbReference>
<evidence type="ECO:0000256" key="2">
    <source>
        <dbReference type="SAM" id="SignalP"/>
    </source>
</evidence>
<dbReference type="EMBL" id="SDRB02011870">
    <property type="protein sequence ID" value="THF99712.1"/>
    <property type="molecule type" value="Genomic_DNA"/>
</dbReference>
<proteinExistence type="predicted"/>
<gene>
    <name evidence="3" type="ORF">TEA_001114</name>
</gene>
<dbReference type="PANTHER" id="PTHR34947">
    <property type="entry name" value="TRANSMEMBRANE PROTEIN"/>
    <property type="match status" value="1"/>
</dbReference>
<comment type="caution">
    <text evidence="3">The sequence shown here is derived from an EMBL/GenBank/DDBJ whole genome shotgun (WGS) entry which is preliminary data.</text>
</comment>
<organism evidence="3 4">
    <name type="scientific">Camellia sinensis var. sinensis</name>
    <name type="common">China tea</name>
    <dbReference type="NCBI Taxonomy" id="542762"/>
    <lineage>
        <taxon>Eukaryota</taxon>
        <taxon>Viridiplantae</taxon>
        <taxon>Streptophyta</taxon>
        <taxon>Embryophyta</taxon>
        <taxon>Tracheophyta</taxon>
        <taxon>Spermatophyta</taxon>
        <taxon>Magnoliopsida</taxon>
        <taxon>eudicotyledons</taxon>
        <taxon>Gunneridae</taxon>
        <taxon>Pentapetalae</taxon>
        <taxon>asterids</taxon>
        <taxon>Ericales</taxon>
        <taxon>Theaceae</taxon>
        <taxon>Camellia</taxon>
    </lineage>
</organism>
<feature type="signal peptide" evidence="2">
    <location>
        <begin position="1"/>
        <end position="22"/>
    </location>
</feature>
<evidence type="ECO:0000313" key="3">
    <source>
        <dbReference type="EMBL" id="THF99712.1"/>
    </source>
</evidence>
<feature type="compositionally biased region" description="Acidic residues" evidence="1">
    <location>
        <begin position="111"/>
        <end position="120"/>
    </location>
</feature>
<keyword evidence="4" id="KW-1185">Reference proteome</keyword>
<dbReference type="AlphaFoldDB" id="A0A4S4DAX8"/>
<feature type="region of interest" description="Disordered" evidence="1">
    <location>
        <begin position="83"/>
        <end position="150"/>
    </location>
</feature>
<accession>A0A4S4DAX8</accession>
<evidence type="ECO:0000256" key="1">
    <source>
        <dbReference type="SAM" id="MobiDB-lite"/>
    </source>
</evidence>
<sequence>MDKNCIFLICNGILVFLAKTSGFIRFSPTSNDPNGHLSKKIGNGHGYGFQSAPEFRQSLLEKEVSLGTTGLPLENVVVVEEEEYSMEEESEDSNLIVEDKEKEGPIRVLTTEDEENDEKEMDTIDFLINKEDEDEDADGDGDEEEHGLSIEELNKKFDEFIRRRKEEMRIGAQQLVMVQ</sequence>
<evidence type="ECO:0000313" key="4">
    <source>
        <dbReference type="Proteomes" id="UP000306102"/>
    </source>
</evidence>
<feature type="compositionally biased region" description="Acidic residues" evidence="1">
    <location>
        <begin position="83"/>
        <end position="92"/>
    </location>
</feature>
<keyword evidence="2" id="KW-0732">Signal</keyword>
<dbReference type="Proteomes" id="UP000306102">
    <property type="component" value="Unassembled WGS sequence"/>
</dbReference>
<feature type="compositionally biased region" description="Acidic residues" evidence="1">
    <location>
        <begin position="131"/>
        <end position="145"/>
    </location>
</feature>
<protein>
    <submittedName>
        <fullName evidence="3">Uncharacterized protein</fullName>
    </submittedName>
</protein>
<feature type="chain" id="PRO_5020555454" evidence="2">
    <location>
        <begin position="23"/>
        <end position="179"/>
    </location>
</feature>
<name>A0A4S4DAX8_CAMSN</name>